<feature type="compositionally biased region" description="Low complexity" evidence="1">
    <location>
        <begin position="131"/>
        <end position="156"/>
    </location>
</feature>
<feature type="transmembrane region" description="Helical" evidence="2">
    <location>
        <begin position="362"/>
        <end position="382"/>
    </location>
</feature>
<dbReference type="EMBL" id="ML213505">
    <property type="protein sequence ID" value="TFK54758.1"/>
    <property type="molecule type" value="Genomic_DNA"/>
</dbReference>
<feature type="region of interest" description="Disordered" evidence="1">
    <location>
        <begin position="489"/>
        <end position="524"/>
    </location>
</feature>
<sequence length="619" mass="68396">MYSSHRLDTPPPQSQFRRPWSPDPYDPLPPVSRNRPALGRDDSWNTLTTQYDRYQIRREASDVSVEALDLADYAADLRRGQHYQVDPTPSSPYEYGYPPFRPHDEYPPSPLPLRPFASRDSFSPPSLVPASTGSTSTQTHSYSSHANSRSPLRRPFSLPPPSRAHIPHEADYFQRMPGIYEQHDAYASPPALPQDEIDIANFPAWSRNWYGDANRSKPSTKSRNIGTLHSNSSVPQVYPSLTSPEEEKVMSPFDPAFPTHKYHTSPYGYSDPKIATAGHSVPFSDSSRTLLPWSNDPPDYGPPVDDEMKEERMRMLEREFGGKGTGKGGYADEDGEEKVVGSVDEKGNLVTQGPKKRVATRWIQILFALGAGIASIYGAVILKPNPPAPPEGKAPAYLLYILSAVTFLALLFLFVFYPCCCAGRGKDKGSAQQPFGPTGAMVLPVQHLPGGKKAKGAKGGQKGGKKGQQGMGDVQVNLIVDPSMLMPGGMGRDAEEEDHSDEDVEGSMYGSQAGKGRPSRRPKRRGVFEGLALEERWKAARKWARKVMLFDIGMLVLWGAEFGFVMWGKRCPSGAYDGWCDSYNVATACAFLLALAFCLSLFFDVKDLHASRQSPRTRT</sequence>
<evidence type="ECO:0000313" key="3">
    <source>
        <dbReference type="EMBL" id="TFK54758.1"/>
    </source>
</evidence>
<organism evidence="3 4">
    <name type="scientific">Heliocybe sulcata</name>
    <dbReference type="NCBI Taxonomy" id="5364"/>
    <lineage>
        <taxon>Eukaryota</taxon>
        <taxon>Fungi</taxon>
        <taxon>Dikarya</taxon>
        <taxon>Basidiomycota</taxon>
        <taxon>Agaricomycotina</taxon>
        <taxon>Agaricomycetes</taxon>
        <taxon>Gloeophyllales</taxon>
        <taxon>Gloeophyllaceae</taxon>
        <taxon>Heliocybe</taxon>
    </lineage>
</organism>
<feature type="region of interest" description="Disordered" evidence="1">
    <location>
        <begin position="451"/>
        <end position="471"/>
    </location>
</feature>
<feature type="region of interest" description="Disordered" evidence="1">
    <location>
        <begin position="214"/>
        <end position="247"/>
    </location>
</feature>
<gene>
    <name evidence="3" type="ORF">OE88DRAFT_1732064</name>
</gene>
<feature type="transmembrane region" description="Helical" evidence="2">
    <location>
        <begin position="547"/>
        <end position="568"/>
    </location>
</feature>
<feature type="compositionally biased region" description="Acidic residues" evidence="1">
    <location>
        <begin position="494"/>
        <end position="505"/>
    </location>
</feature>
<dbReference type="Proteomes" id="UP000305948">
    <property type="component" value="Unassembled WGS sequence"/>
</dbReference>
<keyword evidence="2" id="KW-0472">Membrane</keyword>
<keyword evidence="4" id="KW-1185">Reference proteome</keyword>
<feature type="transmembrane region" description="Helical" evidence="2">
    <location>
        <begin position="583"/>
        <end position="603"/>
    </location>
</feature>
<name>A0A5C3NFE8_9AGAM</name>
<dbReference type="STRING" id="5364.A0A5C3NFE8"/>
<keyword evidence="2" id="KW-0812">Transmembrane</keyword>
<feature type="region of interest" description="Disordered" evidence="1">
    <location>
        <begin position="76"/>
        <end position="163"/>
    </location>
</feature>
<evidence type="ECO:0000313" key="4">
    <source>
        <dbReference type="Proteomes" id="UP000305948"/>
    </source>
</evidence>
<dbReference type="OrthoDB" id="3253553at2759"/>
<proteinExistence type="predicted"/>
<feature type="compositionally biased region" description="Polar residues" evidence="1">
    <location>
        <begin position="216"/>
        <end position="243"/>
    </location>
</feature>
<dbReference type="AlphaFoldDB" id="A0A5C3NFE8"/>
<protein>
    <submittedName>
        <fullName evidence="3">Uncharacterized protein</fullName>
    </submittedName>
</protein>
<feature type="region of interest" description="Disordered" evidence="1">
    <location>
        <begin position="1"/>
        <end position="51"/>
    </location>
</feature>
<feature type="compositionally biased region" description="Gly residues" evidence="1">
    <location>
        <begin position="457"/>
        <end position="470"/>
    </location>
</feature>
<evidence type="ECO:0000256" key="1">
    <source>
        <dbReference type="SAM" id="MobiDB-lite"/>
    </source>
</evidence>
<feature type="transmembrane region" description="Helical" evidence="2">
    <location>
        <begin position="394"/>
        <end position="417"/>
    </location>
</feature>
<feature type="compositionally biased region" description="Pro residues" evidence="1">
    <location>
        <begin position="21"/>
        <end position="30"/>
    </location>
</feature>
<reference evidence="3 4" key="1">
    <citation type="journal article" date="2019" name="Nat. Ecol. Evol.">
        <title>Megaphylogeny resolves global patterns of mushroom evolution.</title>
        <authorList>
            <person name="Varga T."/>
            <person name="Krizsan K."/>
            <person name="Foldi C."/>
            <person name="Dima B."/>
            <person name="Sanchez-Garcia M."/>
            <person name="Sanchez-Ramirez S."/>
            <person name="Szollosi G.J."/>
            <person name="Szarkandi J.G."/>
            <person name="Papp V."/>
            <person name="Albert L."/>
            <person name="Andreopoulos W."/>
            <person name="Angelini C."/>
            <person name="Antonin V."/>
            <person name="Barry K.W."/>
            <person name="Bougher N.L."/>
            <person name="Buchanan P."/>
            <person name="Buyck B."/>
            <person name="Bense V."/>
            <person name="Catcheside P."/>
            <person name="Chovatia M."/>
            <person name="Cooper J."/>
            <person name="Damon W."/>
            <person name="Desjardin D."/>
            <person name="Finy P."/>
            <person name="Geml J."/>
            <person name="Haridas S."/>
            <person name="Hughes K."/>
            <person name="Justo A."/>
            <person name="Karasinski D."/>
            <person name="Kautmanova I."/>
            <person name="Kiss B."/>
            <person name="Kocsube S."/>
            <person name="Kotiranta H."/>
            <person name="LaButti K.M."/>
            <person name="Lechner B.E."/>
            <person name="Liimatainen K."/>
            <person name="Lipzen A."/>
            <person name="Lukacs Z."/>
            <person name="Mihaltcheva S."/>
            <person name="Morgado L.N."/>
            <person name="Niskanen T."/>
            <person name="Noordeloos M.E."/>
            <person name="Ohm R.A."/>
            <person name="Ortiz-Santana B."/>
            <person name="Ovrebo C."/>
            <person name="Racz N."/>
            <person name="Riley R."/>
            <person name="Savchenko A."/>
            <person name="Shiryaev A."/>
            <person name="Soop K."/>
            <person name="Spirin V."/>
            <person name="Szebenyi C."/>
            <person name="Tomsovsky M."/>
            <person name="Tulloss R.E."/>
            <person name="Uehling J."/>
            <person name="Grigoriev I.V."/>
            <person name="Vagvolgyi C."/>
            <person name="Papp T."/>
            <person name="Martin F.M."/>
            <person name="Miettinen O."/>
            <person name="Hibbett D.S."/>
            <person name="Nagy L.G."/>
        </authorList>
    </citation>
    <scope>NUCLEOTIDE SEQUENCE [LARGE SCALE GENOMIC DNA]</scope>
    <source>
        <strain evidence="3 4">OMC1185</strain>
    </source>
</reference>
<accession>A0A5C3NFE8</accession>
<keyword evidence="2" id="KW-1133">Transmembrane helix</keyword>
<evidence type="ECO:0000256" key="2">
    <source>
        <dbReference type="SAM" id="Phobius"/>
    </source>
</evidence>